<reference evidence="3" key="1">
    <citation type="submission" date="2021-02" db="EMBL/GenBank/DDBJ databases">
        <authorList>
            <person name="Nowell W R."/>
        </authorList>
    </citation>
    <scope>NUCLEOTIDE SEQUENCE</scope>
</reference>
<sequence>MFYFKIFYVLLVLLLLITATLGRALRSDELIEDDDTKLSSSEEKNSQTKFLNALYGNGNAQDDDSSAYDSLEERKFHARSLVKPSRLSHTLSAKTRQALIDILEKALAEGWRPSNSHHNSATRFGAHGR</sequence>
<proteinExistence type="predicted"/>
<accession>A0A818M0V4</accession>
<evidence type="ECO:0000256" key="1">
    <source>
        <dbReference type="SAM" id="SignalP"/>
    </source>
</evidence>
<feature type="signal peptide" evidence="1">
    <location>
        <begin position="1"/>
        <end position="22"/>
    </location>
</feature>
<feature type="chain" id="PRO_5036233539" evidence="1">
    <location>
        <begin position="23"/>
        <end position="129"/>
    </location>
</feature>
<dbReference type="AlphaFoldDB" id="A0A818M0V4"/>
<dbReference type="Proteomes" id="UP000663845">
    <property type="component" value="Unassembled WGS sequence"/>
</dbReference>
<comment type="caution">
    <text evidence="3">The sequence shown here is derived from an EMBL/GenBank/DDBJ whole genome shotgun (WGS) entry which is preliminary data.</text>
</comment>
<evidence type="ECO:0000313" key="3">
    <source>
        <dbReference type="EMBL" id="CAF3587472.1"/>
    </source>
</evidence>
<protein>
    <submittedName>
        <fullName evidence="3">Uncharacterized protein</fullName>
    </submittedName>
</protein>
<dbReference type="EMBL" id="CAJOAZ010000238">
    <property type="protein sequence ID" value="CAF3587472.1"/>
    <property type="molecule type" value="Genomic_DNA"/>
</dbReference>
<dbReference type="Proteomes" id="UP000663844">
    <property type="component" value="Unassembled WGS sequence"/>
</dbReference>
<evidence type="ECO:0000313" key="4">
    <source>
        <dbReference type="Proteomes" id="UP000663844"/>
    </source>
</evidence>
<name>A0A818M0V4_9BILA</name>
<dbReference type="EMBL" id="CAJNOG010001293">
    <property type="protein sequence ID" value="CAF1429652.1"/>
    <property type="molecule type" value="Genomic_DNA"/>
</dbReference>
<gene>
    <name evidence="2" type="ORF">JYZ213_LOCUS39493</name>
    <name evidence="3" type="ORF">OXD698_LOCUS5734</name>
</gene>
<evidence type="ECO:0000313" key="2">
    <source>
        <dbReference type="EMBL" id="CAF1429652.1"/>
    </source>
</evidence>
<organism evidence="3 4">
    <name type="scientific">Adineta steineri</name>
    <dbReference type="NCBI Taxonomy" id="433720"/>
    <lineage>
        <taxon>Eukaryota</taxon>
        <taxon>Metazoa</taxon>
        <taxon>Spiralia</taxon>
        <taxon>Gnathifera</taxon>
        <taxon>Rotifera</taxon>
        <taxon>Eurotatoria</taxon>
        <taxon>Bdelloidea</taxon>
        <taxon>Adinetida</taxon>
        <taxon>Adinetidae</taxon>
        <taxon>Adineta</taxon>
    </lineage>
</organism>
<keyword evidence="1" id="KW-0732">Signal</keyword>